<comment type="similarity">
    <text evidence="1">Belongs to the GcvT family.</text>
</comment>
<dbReference type="HOGENOM" id="CLU_011963_0_0_6"/>
<evidence type="ECO:0000259" key="5">
    <source>
        <dbReference type="Pfam" id="PF07992"/>
    </source>
</evidence>
<evidence type="ECO:0000259" key="7">
    <source>
        <dbReference type="Pfam" id="PF17806"/>
    </source>
</evidence>
<organism evidence="8 9">
    <name type="scientific">Marinomonas mediterranea (strain ATCC 700492 / JCM 21426 / NBRC 103028 / MMB-1)</name>
    <dbReference type="NCBI Taxonomy" id="717774"/>
    <lineage>
        <taxon>Bacteria</taxon>
        <taxon>Pseudomonadati</taxon>
        <taxon>Pseudomonadota</taxon>
        <taxon>Gammaproteobacteria</taxon>
        <taxon>Oceanospirillales</taxon>
        <taxon>Oceanospirillaceae</taxon>
        <taxon>Marinomonas</taxon>
    </lineage>
</organism>
<dbReference type="Pfam" id="PF13510">
    <property type="entry name" value="Fer2_4"/>
    <property type="match status" value="1"/>
</dbReference>
<dbReference type="PIRSF" id="PIRSF037980">
    <property type="entry name" value="SoxA"/>
    <property type="match status" value="1"/>
</dbReference>
<sequence>MTQKNRLMSGGRINRSKPLSFTYNDKQYSGYEGDTLASALLANGVDIIGRSFKYSRPRGIVAAGAEEPNAVMQIGATEATQTPNVRATQQELYPGLVCGATNGWPNVDNDLMGLVGKIGGKAMPPGFYYKTFMYPKSMWETYESYIRKAAGLGRSPNEYDVDIYDKMNQHCDVLVVGAGPAGLSAALVAAKAGARVILADEQNEFGGSLLSSRETLDGKPATEWVSSVVEELSTFENVALMPRSTVNGYHDHNFLTIHERCTDHIADRAPNGQVRQRYHRVRAKWVVLATGAHERPLVYGNNDVPGCMQASAVSTYINRYGVVPGNELVLMTTNDNAYHTALDWHDAGRKVMAIVDTRKNPSGALVEAARSRGINVMVGSGVIEVHGSKRVTSVSVAPLNEDGSRVTGSVMKIGTDTVASSGGWSPVVHLSCHTGSRPVWNDEALGFVPGSTVQNQFTAGAINGEYSTEGALGQGVESANDVLKALGLEAVSIALPETDESEQSESMALYHVPHTKPTSQAPKQFVDYQNDVTAAGIELACREGFESIEHVKRYTAMGFGTDQGKLGNINGMAIAAKMLNQSIPETGTTIFRPNYTPVTFGAIVGRDCGELFDPMRYTAMHAWHEERGAEYEDVGQWKRPWYFPLKGESMQDALNRECLATRESVGILDASTLGKIDIQGKDAREFLGRVYTNAWAKLAVGKCRYGLMCGEDGMVFDDGVTSCLGENHFLMTTTSGGAAHVLEWLELYHQTEWPEMEVYFTSVTDHWATMTIAGPNSRKLLEELTDYDVSSENFGYMDWKKMTIAGVPARVFRISFTGELSYEINVQANYGLHVWKALFEHEDKYNLTPYGTETMHILRAEKGFIIAGQDTDGSVHPFDLGMPWAVSMKKPFSFIGKRGMQREDCVRPDRKQLVGLKTTDPNIVLPEGAQGVFDPNAPIPMPMVGHVTSSYWSANLNRSVAMGFVKGGSERMGEKVYYPLVDGRTVEAEICSPVFLDPKGERQHV</sequence>
<dbReference type="OrthoDB" id="5287468at2"/>
<dbReference type="PRINTS" id="PR00368">
    <property type="entry name" value="FADPNR"/>
</dbReference>
<evidence type="ECO:0000259" key="4">
    <source>
        <dbReference type="Pfam" id="PF01571"/>
    </source>
</evidence>
<dbReference type="InterPro" id="IPR006277">
    <property type="entry name" value="Sarcosine_oxidase_asu"/>
</dbReference>
<dbReference type="Pfam" id="PF17806">
    <property type="entry name" value="SO_alpha_A3"/>
    <property type="match status" value="1"/>
</dbReference>
<evidence type="ECO:0000259" key="6">
    <source>
        <dbReference type="Pfam" id="PF08669"/>
    </source>
</evidence>
<dbReference type="InterPro" id="IPR013977">
    <property type="entry name" value="GcvT_C"/>
</dbReference>
<dbReference type="PATRIC" id="fig|717774.3.peg.1748"/>
<reference evidence="8 9" key="1">
    <citation type="journal article" date="2012" name="Stand. Genomic Sci.">
        <title>Complete genome sequence of the melanogenic marine bacterium Marinomonas mediterranea type strain (MMB-1(T)).</title>
        <authorList>
            <person name="Lucas-Elio P."/>
            <person name="Goodwin L."/>
            <person name="Woyke T."/>
            <person name="Pitluck S."/>
            <person name="Nolan M."/>
            <person name="Kyrpides N.C."/>
            <person name="Detter J.C."/>
            <person name="Copeland A."/>
            <person name="Teshima H."/>
            <person name="Bruce D."/>
            <person name="Detter C."/>
            <person name="Tapia R."/>
            <person name="Han S."/>
            <person name="Land M.L."/>
            <person name="Ivanova N."/>
            <person name="Mikhailova N."/>
            <person name="Johnston A.W."/>
            <person name="Sanchez-Amat A."/>
        </authorList>
    </citation>
    <scope>NUCLEOTIDE SEQUENCE [LARGE SCALE GENOMIC DNA]</scope>
    <source>
        <strain evidence="9">ATCC 700492 / JCM 21426 / NBRC 103028 / MMB-1</strain>
    </source>
</reference>
<dbReference type="PANTHER" id="PTHR43757:SF2">
    <property type="entry name" value="AMINOMETHYLTRANSFERASE, MITOCHONDRIAL"/>
    <property type="match status" value="1"/>
</dbReference>
<dbReference type="InterPro" id="IPR023753">
    <property type="entry name" value="FAD/NAD-binding_dom"/>
</dbReference>
<dbReference type="AlphaFoldDB" id="F2K0G2"/>
<dbReference type="GO" id="GO:0008483">
    <property type="term" value="F:transaminase activity"/>
    <property type="evidence" value="ECO:0007669"/>
    <property type="project" value="UniProtKB-KW"/>
</dbReference>
<evidence type="ECO:0000256" key="1">
    <source>
        <dbReference type="ARBA" id="ARBA00008609"/>
    </source>
</evidence>
<feature type="domain" description="FAD/NAD(P)-binding" evidence="5">
    <location>
        <begin position="172"/>
        <end position="414"/>
    </location>
</feature>
<dbReference type="RefSeq" id="WP_013660851.1">
    <property type="nucleotide sequence ID" value="NC_015276.1"/>
</dbReference>
<keyword evidence="9" id="KW-1185">Reference proteome</keyword>
<dbReference type="InterPro" id="IPR028896">
    <property type="entry name" value="GcvT/YgfZ/DmdA"/>
</dbReference>
<dbReference type="Pfam" id="PF07992">
    <property type="entry name" value="Pyr_redox_2"/>
    <property type="match status" value="1"/>
</dbReference>
<dbReference type="KEGG" id="mme:Marme_1689"/>
<feature type="domain" description="GCVT N-terminal" evidence="4">
    <location>
        <begin position="620"/>
        <end position="890"/>
    </location>
</feature>
<feature type="domain" description="Aminomethyltransferase C-terminal" evidence="6">
    <location>
        <begin position="911"/>
        <end position="997"/>
    </location>
</feature>
<dbReference type="EMBL" id="CP002583">
    <property type="protein sequence ID" value="ADZ90946.1"/>
    <property type="molecule type" value="Genomic_DNA"/>
</dbReference>
<keyword evidence="2" id="KW-0032">Aminotransferase</keyword>
<dbReference type="GO" id="GO:0008115">
    <property type="term" value="F:sarcosine oxidase activity"/>
    <property type="evidence" value="ECO:0007669"/>
    <property type="project" value="InterPro"/>
</dbReference>
<keyword evidence="2" id="KW-0808">Transferase</keyword>
<dbReference type="SUPFAM" id="SSF103025">
    <property type="entry name" value="Folate-binding domain"/>
    <property type="match status" value="1"/>
</dbReference>
<dbReference type="eggNOG" id="COG0446">
    <property type="taxonomic scope" value="Bacteria"/>
</dbReference>
<dbReference type="PANTHER" id="PTHR43757">
    <property type="entry name" value="AMINOMETHYLTRANSFERASE"/>
    <property type="match status" value="1"/>
</dbReference>
<name>F2K0G2_MARM1</name>
<dbReference type="InterPro" id="IPR036188">
    <property type="entry name" value="FAD/NAD-bd_sf"/>
</dbReference>
<dbReference type="Pfam" id="PF01571">
    <property type="entry name" value="GCV_T"/>
    <property type="match status" value="1"/>
</dbReference>
<dbReference type="PRINTS" id="PR00469">
    <property type="entry name" value="PNDRDTASEII"/>
</dbReference>
<dbReference type="InterPro" id="IPR006222">
    <property type="entry name" value="GCVT_N"/>
</dbReference>
<dbReference type="InterPro" id="IPR042204">
    <property type="entry name" value="2Fe-2S-bd_N"/>
</dbReference>
<dbReference type="InterPro" id="IPR029043">
    <property type="entry name" value="GcvT/YgfZ_C"/>
</dbReference>
<dbReference type="Gene3D" id="3.30.1360.120">
    <property type="entry name" value="Probable tRNA modification gtpase trme, domain 1"/>
    <property type="match status" value="1"/>
</dbReference>
<dbReference type="STRING" id="717774.Marme_1689"/>
<dbReference type="GO" id="GO:0046653">
    <property type="term" value="P:tetrahydrofolate metabolic process"/>
    <property type="evidence" value="ECO:0007669"/>
    <property type="project" value="InterPro"/>
</dbReference>
<feature type="domain" description="SoxA A3" evidence="7">
    <location>
        <begin position="522"/>
        <end position="603"/>
    </location>
</feature>
<proteinExistence type="inferred from homology"/>
<evidence type="ECO:0000313" key="8">
    <source>
        <dbReference type="EMBL" id="ADZ90946.1"/>
    </source>
</evidence>
<dbReference type="Proteomes" id="UP000001062">
    <property type="component" value="Chromosome"/>
</dbReference>
<evidence type="ECO:0000256" key="3">
    <source>
        <dbReference type="ARBA" id="ARBA00023002"/>
    </source>
</evidence>
<dbReference type="Gene3D" id="3.50.50.60">
    <property type="entry name" value="FAD/NAD(P)-binding domain"/>
    <property type="match status" value="2"/>
</dbReference>
<dbReference type="Pfam" id="PF08669">
    <property type="entry name" value="GCV_T_C"/>
    <property type="match status" value="1"/>
</dbReference>
<dbReference type="eggNOG" id="COG0404">
    <property type="taxonomic scope" value="Bacteria"/>
</dbReference>
<keyword evidence="3" id="KW-0560">Oxidoreductase</keyword>
<dbReference type="NCBIfam" id="TIGR01372">
    <property type="entry name" value="soxA"/>
    <property type="match status" value="1"/>
</dbReference>
<dbReference type="InterPro" id="IPR027266">
    <property type="entry name" value="TrmE/GcvT-like"/>
</dbReference>
<evidence type="ECO:0000256" key="2">
    <source>
        <dbReference type="ARBA" id="ARBA00022576"/>
    </source>
</evidence>
<dbReference type="InterPro" id="IPR041117">
    <property type="entry name" value="SoxA_A3"/>
</dbReference>
<protein>
    <submittedName>
        <fullName evidence="8">Sarcosine oxidase, alpha subunit family</fullName>
    </submittedName>
</protein>
<dbReference type="Gene3D" id="3.10.20.440">
    <property type="entry name" value="2Fe-2S iron-sulphur cluster binding domain, sarcosine oxidase, alpha subunit, N-terminal domain"/>
    <property type="match status" value="1"/>
</dbReference>
<gene>
    <name evidence="8" type="ordered locus">Marme_1689</name>
</gene>
<dbReference type="SUPFAM" id="SSF51905">
    <property type="entry name" value="FAD/NAD(P)-binding domain"/>
    <property type="match status" value="1"/>
</dbReference>
<accession>F2K0G2</accession>
<dbReference type="SUPFAM" id="SSF101790">
    <property type="entry name" value="Aminomethyltransferase beta-barrel domain"/>
    <property type="match status" value="1"/>
</dbReference>
<evidence type="ECO:0000313" key="9">
    <source>
        <dbReference type="Proteomes" id="UP000001062"/>
    </source>
</evidence>